<evidence type="ECO:0000313" key="1">
    <source>
        <dbReference type="EMBL" id="BDZ45815.1"/>
    </source>
</evidence>
<name>A0ABM8GC43_9MICO</name>
<proteinExistence type="predicted"/>
<accession>A0ABM8GC43</accession>
<keyword evidence="2" id="KW-1185">Reference proteome</keyword>
<dbReference type="EMBL" id="AP027731">
    <property type="protein sequence ID" value="BDZ45815.1"/>
    <property type="molecule type" value="Genomic_DNA"/>
</dbReference>
<gene>
    <name evidence="1" type="ORF">GCM10025866_17240</name>
</gene>
<dbReference type="Proteomes" id="UP001321498">
    <property type="component" value="Chromosome"/>
</dbReference>
<reference evidence="2" key="1">
    <citation type="journal article" date="2019" name="Int. J. Syst. Evol. Microbiol.">
        <title>The Global Catalogue of Microorganisms (GCM) 10K type strain sequencing project: providing services to taxonomists for standard genome sequencing and annotation.</title>
        <authorList>
            <consortium name="The Broad Institute Genomics Platform"/>
            <consortium name="The Broad Institute Genome Sequencing Center for Infectious Disease"/>
            <person name="Wu L."/>
            <person name="Ma J."/>
        </authorList>
    </citation>
    <scope>NUCLEOTIDE SEQUENCE [LARGE SCALE GENOMIC DNA]</scope>
    <source>
        <strain evidence="2">NBRC 108725</strain>
    </source>
</reference>
<dbReference type="RefSeq" id="WP_286279035.1">
    <property type="nucleotide sequence ID" value="NZ_AP027731.1"/>
</dbReference>
<protein>
    <submittedName>
        <fullName evidence="1">Uncharacterized protein</fullName>
    </submittedName>
</protein>
<sequence>MSGADYFVWLDGKRPESSISTLKSVQKTLQSLYPTVHVRISRPAVLIEFAGGTERVGIIPAFSPGTVVGEDPRFRVPGVAEEWMSACPVAHSEWLERCNAVPGVRGGAKSLARLARAWRHFRDVPVSSFYLEMRAAEYMAGRSAVVLPYDVRNFFATLLWDGLAPMEDPTGGARAIEATAPHVRDEAILKLANAAGWAESALKHMRMGEPDQAFQQWNHIFGGRFPSFY</sequence>
<evidence type="ECO:0000313" key="2">
    <source>
        <dbReference type="Proteomes" id="UP001321498"/>
    </source>
</evidence>
<organism evidence="1 2">
    <name type="scientific">Naasia aerilata</name>
    <dbReference type="NCBI Taxonomy" id="1162966"/>
    <lineage>
        <taxon>Bacteria</taxon>
        <taxon>Bacillati</taxon>
        <taxon>Actinomycetota</taxon>
        <taxon>Actinomycetes</taxon>
        <taxon>Micrococcales</taxon>
        <taxon>Microbacteriaceae</taxon>
        <taxon>Naasia</taxon>
    </lineage>
</organism>